<reference evidence="3" key="1">
    <citation type="journal article" date="2014" name="Science">
        <title>The coffee genome provides insight into the convergent evolution of caffeine biosynthesis.</title>
        <authorList>
            <person name="Denoeud F."/>
            <person name="Carretero-Paulet L."/>
            <person name="Dereeper A."/>
            <person name="Droc G."/>
            <person name="Guyot R."/>
            <person name="Pietrella M."/>
            <person name="Zheng C."/>
            <person name="Alberti A."/>
            <person name="Anthony F."/>
            <person name="Aprea G."/>
            <person name="Aury J.M."/>
            <person name="Bento P."/>
            <person name="Bernard M."/>
            <person name="Bocs S."/>
            <person name="Campa C."/>
            <person name="Cenci A."/>
            <person name="Combes M.C."/>
            <person name="Crouzillat D."/>
            <person name="Da Silva C."/>
            <person name="Daddiego L."/>
            <person name="De Bellis F."/>
            <person name="Dussert S."/>
            <person name="Garsmeur O."/>
            <person name="Gayraud T."/>
            <person name="Guignon V."/>
            <person name="Jahn K."/>
            <person name="Jamilloux V."/>
            <person name="Joet T."/>
            <person name="Labadie K."/>
            <person name="Lan T."/>
            <person name="Leclercq J."/>
            <person name="Lepelley M."/>
            <person name="Leroy T."/>
            <person name="Li L.T."/>
            <person name="Librado P."/>
            <person name="Lopez L."/>
            <person name="Munoz A."/>
            <person name="Noel B."/>
            <person name="Pallavicini A."/>
            <person name="Perrotta G."/>
            <person name="Poncet V."/>
            <person name="Pot D."/>
            <person name="Priyono X."/>
            <person name="Rigoreau M."/>
            <person name="Rouard M."/>
            <person name="Rozas J."/>
            <person name="Tranchant-Dubreuil C."/>
            <person name="VanBuren R."/>
            <person name="Zhang Q."/>
            <person name="Andrade A.C."/>
            <person name="Argout X."/>
            <person name="Bertrand B."/>
            <person name="de Kochko A."/>
            <person name="Graziosi G."/>
            <person name="Henry R.J."/>
            <person name="Jayarama X."/>
            <person name="Ming R."/>
            <person name="Nagai C."/>
            <person name="Rounsley S."/>
            <person name="Sankoff D."/>
            <person name="Giuliano G."/>
            <person name="Albert V.A."/>
            <person name="Wincker P."/>
            <person name="Lashermes P."/>
        </authorList>
    </citation>
    <scope>NUCLEOTIDE SEQUENCE [LARGE SCALE GENOMIC DNA]</scope>
    <source>
        <strain evidence="3">cv. DH200-94</strain>
    </source>
</reference>
<organism evidence="2 3">
    <name type="scientific">Coffea canephora</name>
    <name type="common">Robusta coffee</name>
    <dbReference type="NCBI Taxonomy" id="49390"/>
    <lineage>
        <taxon>Eukaryota</taxon>
        <taxon>Viridiplantae</taxon>
        <taxon>Streptophyta</taxon>
        <taxon>Embryophyta</taxon>
        <taxon>Tracheophyta</taxon>
        <taxon>Spermatophyta</taxon>
        <taxon>Magnoliopsida</taxon>
        <taxon>eudicotyledons</taxon>
        <taxon>Gunneridae</taxon>
        <taxon>Pentapetalae</taxon>
        <taxon>asterids</taxon>
        <taxon>lamiids</taxon>
        <taxon>Gentianales</taxon>
        <taxon>Rubiaceae</taxon>
        <taxon>Ixoroideae</taxon>
        <taxon>Gardenieae complex</taxon>
        <taxon>Bertiereae - Coffeeae clade</taxon>
        <taxon>Coffeeae</taxon>
        <taxon>Coffea</taxon>
    </lineage>
</organism>
<feature type="compositionally biased region" description="Basic and acidic residues" evidence="1">
    <location>
        <begin position="97"/>
        <end position="108"/>
    </location>
</feature>
<sequence>MASTTGVFGNRCRALMAAAKSSVASTTSGSAAAKTSGRRNGILKKQPVSPTLRQFVGAPCKDGSGSGLHSNPTPWPIWHRNRSRYNSLTRPLPIENLRARDQGRDSIQ</sequence>
<dbReference type="Proteomes" id="UP000295252">
    <property type="component" value="Chromosome VIII"/>
</dbReference>
<dbReference type="AlphaFoldDB" id="A0A068V9P8"/>
<feature type="region of interest" description="Disordered" evidence="1">
    <location>
        <begin position="23"/>
        <end position="108"/>
    </location>
</feature>
<dbReference type="EMBL" id="HG739241">
    <property type="protein sequence ID" value="CDP17391.1"/>
    <property type="molecule type" value="Genomic_DNA"/>
</dbReference>
<dbReference type="Gramene" id="CDP17391">
    <property type="protein sequence ID" value="CDP17391"/>
    <property type="gene ID" value="GSCOC_T00008022001"/>
</dbReference>
<evidence type="ECO:0000256" key="1">
    <source>
        <dbReference type="SAM" id="MobiDB-lite"/>
    </source>
</evidence>
<gene>
    <name evidence="2" type="ORF">GSCOC_T00008022001</name>
</gene>
<accession>A0A068V9P8</accession>
<evidence type="ECO:0000313" key="3">
    <source>
        <dbReference type="Proteomes" id="UP000295252"/>
    </source>
</evidence>
<proteinExistence type="predicted"/>
<dbReference type="InParanoid" id="A0A068V9P8"/>
<evidence type="ECO:0000313" key="2">
    <source>
        <dbReference type="EMBL" id="CDP17391.1"/>
    </source>
</evidence>
<protein>
    <submittedName>
        <fullName evidence="2">Uncharacterized protein</fullName>
    </submittedName>
</protein>
<keyword evidence="3" id="KW-1185">Reference proteome</keyword>
<name>A0A068V9P8_COFCA</name>
<feature type="compositionally biased region" description="Low complexity" evidence="1">
    <location>
        <begin position="23"/>
        <end position="35"/>
    </location>
</feature>